<dbReference type="Proteomes" id="UP000190683">
    <property type="component" value="Unassembled WGS sequence"/>
</dbReference>
<reference evidence="2 3" key="1">
    <citation type="submission" date="2017-02" db="EMBL/GenBank/DDBJ databases">
        <title>Draft genome sequence of Moraxella porci CCUG 54912T type strain.</title>
        <authorList>
            <person name="Salva-Serra F."/>
            <person name="Engstrom-Jakobsson H."/>
            <person name="Thorell K."/>
            <person name="Jaen-Luchoro D."/>
            <person name="Gonzales-Siles L."/>
            <person name="Karlsson R."/>
            <person name="Yazdan S."/>
            <person name="Boulund F."/>
            <person name="Johnning A."/>
            <person name="Engstrand L."/>
            <person name="Kristiansson E."/>
            <person name="Moore E."/>
        </authorList>
    </citation>
    <scope>NUCLEOTIDE SEQUENCE [LARGE SCALE GENOMIC DNA]</scope>
    <source>
        <strain evidence="2 3">CCUG 54912</strain>
    </source>
</reference>
<keyword evidence="3" id="KW-1185">Reference proteome</keyword>
<dbReference type="InterPro" id="IPR013830">
    <property type="entry name" value="SGNH_hydro"/>
</dbReference>
<sequence>MKFRKRDYLLAPIYLYQAHQIKRTAISLPEPRGERIGTTTVQSAGQSLRLMIIGDSAGAGVGVAHQDDAALGRIIHHLSAHIADLPFGTIEWQLHATTGHTSLDILKNLQNINDTAIDYVIISVGVNDVVKKTSEAAWRQAITSMVQMIDAKLAQDRCTF</sequence>
<evidence type="ECO:0000313" key="2">
    <source>
        <dbReference type="EMBL" id="OOS25837.1"/>
    </source>
</evidence>
<dbReference type="GO" id="GO:0016788">
    <property type="term" value="F:hydrolase activity, acting on ester bonds"/>
    <property type="evidence" value="ECO:0007669"/>
    <property type="project" value="UniProtKB-ARBA"/>
</dbReference>
<feature type="domain" description="SGNH hydrolase-type esterase" evidence="1">
    <location>
        <begin position="53"/>
        <end position="152"/>
    </location>
</feature>
<gene>
    <name evidence="2" type="ORF">B0681_03925</name>
</gene>
<name>A0A1T0CU27_9GAMM</name>
<accession>A0A1T0CU27</accession>
<dbReference type="Pfam" id="PF13472">
    <property type="entry name" value="Lipase_GDSL_2"/>
    <property type="match status" value="1"/>
</dbReference>
<dbReference type="InterPro" id="IPR036514">
    <property type="entry name" value="SGNH_hydro_sf"/>
</dbReference>
<proteinExistence type="predicted"/>
<evidence type="ECO:0000313" key="3">
    <source>
        <dbReference type="Proteomes" id="UP000190683"/>
    </source>
</evidence>
<organism evidence="2 3">
    <name type="scientific">Moraxella porci DSM 25326</name>
    <dbReference type="NCBI Taxonomy" id="573983"/>
    <lineage>
        <taxon>Bacteria</taxon>
        <taxon>Pseudomonadati</taxon>
        <taxon>Pseudomonadota</taxon>
        <taxon>Gammaproteobacteria</taxon>
        <taxon>Moraxellales</taxon>
        <taxon>Moraxellaceae</taxon>
        <taxon>Moraxella</taxon>
    </lineage>
</organism>
<dbReference type="STRING" id="573983.B0681_03925"/>
<dbReference type="SUPFAM" id="SSF52266">
    <property type="entry name" value="SGNH hydrolase"/>
    <property type="match status" value="1"/>
</dbReference>
<evidence type="ECO:0000259" key="1">
    <source>
        <dbReference type="Pfam" id="PF13472"/>
    </source>
</evidence>
<comment type="caution">
    <text evidence="2">The sequence shown here is derived from an EMBL/GenBank/DDBJ whole genome shotgun (WGS) entry which is preliminary data.</text>
</comment>
<dbReference type="AlphaFoldDB" id="A0A1T0CU27"/>
<dbReference type="Gene3D" id="3.40.50.1110">
    <property type="entry name" value="SGNH hydrolase"/>
    <property type="match status" value="1"/>
</dbReference>
<dbReference type="RefSeq" id="WP_078317454.1">
    <property type="nucleotide sequence ID" value="NZ_MUYV01000004.1"/>
</dbReference>
<protein>
    <recommendedName>
        <fullName evidence="1">SGNH hydrolase-type esterase domain-containing protein</fullName>
    </recommendedName>
</protein>
<dbReference type="EMBL" id="MUYV01000004">
    <property type="protein sequence ID" value="OOS25837.1"/>
    <property type="molecule type" value="Genomic_DNA"/>
</dbReference>